<dbReference type="EMBL" id="CP001804">
    <property type="protein sequence ID" value="ACY14655.1"/>
    <property type="molecule type" value="Genomic_DNA"/>
</dbReference>
<reference evidence="1 2" key="1">
    <citation type="journal article" date="2010" name="Stand. Genomic Sci.">
        <title>Complete genome sequence of Haliangium ochraceum type strain (SMP-2).</title>
        <authorList>
            <consortium name="US DOE Joint Genome Institute (JGI-PGF)"/>
            <person name="Ivanova N."/>
            <person name="Daum C."/>
            <person name="Lang E."/>
            <person name="Abt B."/>
            <person name="Kopitz M."/>
            <person name="Saunders E."/>
            <person name="Lapidus A."/>
            <person name="Lucas S."/>
            <person name="Glavina Del Rio T."/>
            <person name="Nolan M."/>
            <person name="Tice H."/>
            <person name="Copeland A."/>
            <person name="Cheng J.F."/>
            <person name="Chen F."/>
            <person name="Bruce D."/>
            <person name="Goodwin L."/>
            <person name="Pitluck S."/>
            <person name="Mavromatis K."/>
            <person name="Pati A."/>
            <person name="Mikhailova N."/>
            <person name="Chen A."/>
            <person name="Palaniappan K."/>
            <person name="Land M."/>
            <person name="Hauser L."/>
            <person name="Chang Y.J."/>
            <person name="Jeffries C.D."/>
            <person name="Detter J.C."/>
            <person name="Brettin T."/>
            <person name="Rohde M."/>
            <person name="Goker M."/>
            <person name="Bristow J."/>
            <person name="Markowitz V."/>
            <person name="Eisen J.A."/>
            <person name="Hugenholtz P."/>
            <person name="Kyrpides N.C."/>
            <person name="Klenk H.P."/>
        </authorList>
    </citation>
    <scope>NUCLEOTIDE SEQUENCE [LARGE SCALE GENOMIC DNA]</scope>
    <source>
        <strain evidence="2">DSM 14365 / CIP 107738 / JCM 11303 / AJ 13395 / SMP-2</strain>
    </source>
</reference>
<accession>D0LGT3</accession>
<dbReference type="OrthoDB" id="5408470at2"/>
<dbReference type="RefSeq" id="WP_012827263.1">
    <property type="nucleotide sequence ID" value="NC_013440.1"/>
</dbReference>
<dbReference type="Proteomes" id="UP000001880">
    <property type="component" value="Chromosome"/>
</dbReference>
<dbReference type="KEGG" id="hoh:Hoch_2110"/>
<evidence type="ECO:0000313" key="2">
    <source>
        <dbReference type="Proteomes" id="UP000001880"/>
    </source>
</evidence>
<evidence type="ECO:0000313" key="1">
    <source>
        <dbReference type="EMBL" id="ACY14655.1"/>
    </source>
</evidence>
<gene>
    <name evidence="1" type="ordered locus">Hoch_2110</name>
</gene>
<name>D0LGT3_HALO1</name>
<proteinExistence type="predicted"/>
<protein>
    <submittedName>
        <fullName evidence="1">Uncharacterized protein</fullName>
    </submittedName>
</protein>
<sequence length="271" mass="30579">MSERATTGFTGTSEYWWGAFQLELGEVRRWRIGPSTLWVERHPQEWRVTSEITGEPDDLACEVAIADEAPEDTPQNQVRRFAVSDDEPHLHLRPRLADRSVVAAPSHPVELPAGEHLTVHVGSPVWVQVLVGHTPRELFEMPLYPPADTWFGPNARIGELCYGSRTHCQLRLEELSVRPHRAVTSVGVDNRSSQPLRLDMIKLPVPHLGLYVADDGWLRTSDVSLTHNDTELQPMRVRAGAPRQAERAALLEEPRQPLENLVLRAFSSFFS</sequence>
<organism evidence="1 2">
    <name type="scientific">Haliangium ochraceum (strain DSM 14365 / JCM 11303 / SMP-2)</name>
    <dbReference type="NCBI Taxonomy" id="502025"/>
    <lineage>
        <taxon>Bacteria</taxon>
        <taxon>Pseudomonadati</taxon>
        <taxon>Myxococcota</taxon>
        <taxon>Polyangia</taxon>
        <taxon>Haliangiales</taxon>
        <taxon>Kofleriaceae</taxon>
        <taxon>Haliangium</taxon>
    </lineage>
</organism>
<dbReference type="AlphaFoldDB" id="D0LGT3"/>
<keyword evidence="2" id="KW-1185">Reference proteome</keyword>
<dbReference type="HOGENOM" id="CLU_053683_0_0_7"/>
<dbReference type="eggNOG" id="COG2430">
    <property type="taxonomic scope" value="Bacteria"/>
</dbReference>
<dbReference type="STRING" id="502025.Hoch_2110"/>